<keyword evidence="3" id="KW-1185">Reference proteome</keyword>
<dbReference type="STRING" id="348802.A0A0D2F5A0"/>
<dbReference type="SUPFAM" id="SSF55718">
    <property type="entry name" value="SCP-like"/>
    <property type="match status" value="1"/>
</dbReference>
<gene>
    <name evidence="2" type="ORF">PV05_07337</name>
</gene>
<dbReference type="OrthoDB" id="10265837at2759"/>
<accession>A0A0D2F5A0</accession>
<dbReference type="GO" id="GO:0005829">
    <property type="term" value="C:cytosol"/>
    <property type="evidence" value="ECO:0007669"/>
    <property type="project" value="TreeGrafter"/>
</dbReference>
<sequence length="126" mass="13509">MSLKNDAFPSSEAFEAISAALSNDAERKDAIKTGGAVFAFELTNDKGDKESWYLDLKESGKVGKGQPPKKADVTLVLTDENFGKLVAGKSKAQTLFMSGKLKVKGNVMKATKLEPILAKAKTQSKL</sequence>
<dbReference type="RefSeq" id="XP_013315603.1">
    <property type="nucleotide sequence ID" value="XM_013460149.1"/>
</dbReference>
<evidence type="ECO:0000313" key="2">
    <source>
        <dbReference type="EMBL" id="KIW55019.1"/>
    </source>
</evidence>
<protein>
    <recommendedName>
        <fullName evidence="1">SCP2 domain-containing protein</fullName>
    </recommendedName>
</protein>
<dbReference type="Proteomes" id="UP000054342">
    <property type="component" value="Unassembled WGS sequence"/>
</dbReference>
<dbReference type="PANTHER" id="PTHR10094:SF25">
    <property type="entry name" value="SCP2 STEROL-BINDING DOMAIN-CONTAINING PROTEIN 1"/>
    <property type="match status" value="1"/>
</dbReference>
<name>A0A0D2F5A0_9EURO</name>
<dbReference type="AlphaFoldDB" id="A0A0D2F5A0"/>
<dbReference type="GeneID" id="25329245"/>
<feature type="domain" description="SCP2" evidence="1">
    <location>
        <begin position="18"/>
        <end position="117"/>
    </location>
</feature>
<dbReference type="HOGENOM" id="CLU_105945_0_2_1"/>
<dbReference type="FunFam" id="3.30.1050.10:FF:000001">
    <property type="entry name" value="Putative Non-specific lipid-transfer protein"/>
    <property type="match status" value="1"/>
</dbReference>
<evidence type="ECO:0000313" key="3">
    <source>
        <dbReference type="Proteomes" id="UP000054342"/>
    </source>
</evidence>
<dbReference type="Gene3D" id="3.30.1050.10">
    <property type="entry name" value="SCP2 sterol-binding domain"/>
    <property type="match status" value="1"/>
</dbReference>
<reference evidence="2 3" key="1">
    <citation type="submission" date="2015-01" db="EMBL/GenBank/DDBJ databases">
        <title>The Genome Sequence of Exophiala xenobiotica CBS118157.</title>
        <authorList>
            <consortium name="The Broad Institute Genomics Platform"/>
            <person name="Cuomo C."/>
            <person name="de Hoog S."/>
            <person name="Gorbushina A."/>
            <person name="Stielow B."/>
            <person name="Teixiera M."/>
            <person name="Abouelleil A."/>
            <person name="Chapman S.B."/>
            <person name="Priest M."/>
            <person name="Young S.K."/>
            <person name="Wortman J."/>
            <person name="Nusbaum C."/>
            <person name="Birren B."/>
        </authorList>
    </citation>
    <scope>NUCLEOTIDE SEQUENCE [LARGE SCALE GENOMIC DNA]</scope>
    <source>
        <strain evidence="2 3">CBS 118157</strain>
    </source>
</reference>
<dbReference type="InterPro" id="IPR003033">
    <property type="entry name" value="SCP2_sterol-bd_dom"/>
</dbReference>
<dbReference type="PANTHER" id="PTHR10094">
    <property type="entry name" value="STEROL CARRIER PROTEIN 2 SCP-2 FAMILY PROTEIN"/>
    <property type="match status" value="1"/>
</dbReference>
<evidence type="ECO:0000259" key="1">
    <source>
        <dbReference type="Pfam" id="PF02036"/>
    </source>
</evidence>
<dbReference type="Pfam" id="PF02036">
    <property type="entry name" value="SCP2"/>
    <property type="match status" value="1"/>
</dbReference>
<dbReference type="EMBL" id="KN847320">
    <property type="protein sequence ID" value="KIW55019.1"/>
    <property type="molecule type" value="Genomic_DNA"/>
</dbReference>
<organism evidence="2 3">
    <name type="scientific">Exophiala xenobiotica</name>
    <dbReference type="NCBI Taxonomy" id="348802"/>
    <lineage>
        <taxon>Eukaryota</taxon>
        <taxon>Fungi</taxon>
        <taxon>Dikarya</taxon>
        <taxon>Ascomycota</taxon>
        <taxon>Pezizomycotina</taxon>
        <taxon>Eurotiomycetes</taxon>
        <taxon>Chaetothyriomycetidae</taxon>
        <taxon>Chaetothyriales</taxon>
        <taxon>Herpotrichiellaceae</taxon>
        <taxon>Exophiala</taxon>
    </lineage>
</organism>
<dbReference type="InterPro" id="IPR036527">
    <property type="entry name" value="SCP2_sterol-bd_dom_sf"/>
</dbReference>
<proteinExistence type="predicted"/>